<gene>
    <name evidence="3" type="ORF">DFR51_3786</name>
</gene>
<evidence type="ECO:0000256" key="2">
    <source>
        <dbReference type="ARBA" id="ARBA00023458"/>
    </source>
</evidence>
<name>A0ABX9SU29_SPHMI</name>
<keyword evidence="4" id="KW-1185">Reference proteome</keyword>
<accession>A0ABX9SU29</accession>
<dbReference type="EMBL" id="RBWX01000015">
    <property type="protein sequence ID" value="RKS84344.1"/>
    <property type="molecule type" value="Genomic_DNA"/>
</dbReference>
<dbReference type="SUPFAM" id="SSF53067">
    <property type="entry name" value="Actin-like ATPase domain"/>
    <property type="match status" value="1"/>
</dbReference>
<evidence type="ECO:0000256" key="1">
    <source>
        <dbReference type="ARBA" id="ARBA00022960"/>
    </source>
</evidence>
<dbReference type="InterPro" id="IPR056546">
    <property type="entry name" value="MreB_MamK-like"/>
</dbReference>
<evidence type="ECO:0000313" key="3">
    <source>
        <dbReference type="EMBL" id="RKS84344.1"/>
    </source>
</evidence>
<dbReference type="Gene3D" id="3.30.420.40">
    <property type="match status" value="1"/>
</dbReference>
<dbReference type="InterPro" id="IPR004753">
    <property type="entry name" value="MreB"/>
</dbReference>
<comment type="similarity">
    <text evidence="2">Belongs to the FtsA/MreB family.</text>
</comment>
<comment type="caution">
    <text evidence="3">The sequence shown here is derived from an EMBL/GenBank/DDBJ whole genome shotgun (WGS) entry which is preliminary data.</text>
</comment>
<dbReference type="PRINTS" id="PR01652">
    <property type="entry name" value="SHAPEPROTEIN"/>
</dbReference>
<dbReference type="Proteomes" id="UP000276029">
    <property type="component" value="Unassembled WGS sequence"/>
</dbReference>
<evidence type="ECO:0000313" key="4">
    <source>
        <dbReference type="Proteomes" id="UP000276029"/>
    </source>
</evidence>
<protein>
    <submittedName>
        <fullName evidence="3">MreB/Mbl protein</fullName>
    </submittedName>
</protein>
<reference evidence="3 4" key="1">
    <citation type="submission" date="2018-10" db="EMBL/GenBank/DDBJ databases">
        <title>Genomic Encyclopedia of Type Strains, Phase IV (KMG-IV): sequencing the most valuable type-strain genomes for metagenomic binning, comparative biology and taxonomic classification.</title>
        <authorList>
            <person name="Goeker M."/>
        </authorList>
    </citation>
    <scope>NUCLEOTIDE SEQUENCE [LARGE SCALE GENOMIC DNA]</scope>
    <source>
        <strain evidence="3 4">DSM 19791</strain>
    </source>
</reference>
<sequence length="117" mass="12857">MASFFSRKPDLAIDFGTANLRVIRRDEGVVFDEPSLCCFSKSGVAPGLIAAGMNAQAMVDRTTGNLEVKRPLRRGVLQDIDSARELLRYAVPKALGRRRSGGRFAPTCCPAFQGRRR</sequence>
<keyword evidence="1" id="KW-0133">Cell shape</keyword>
<organism evidence="3 4">
    <name type="scientific">Sphingosinicella microcystinivorans</name>
    <dbReference type="NCBI Taxonomy" id="335406"/>
    <lineage>
        <taxon>Bacteria</taxon>
        <taxon>Pseudomonadati</taxon>
        <taxon>Pseudomonadota</taxon>
        <taxon>Alphaproteobacteria</taxon>
        <taxon>Sphingomonadales</taxon>
        <taxon>Sphingosinicellaceae</taxon>
        <taxon>Sphingosinicella</taxon>
    </lineage>
</organism>
<dbReference type="Pfam" id="PF06723">
    <property type="entry name" value="MreB_Mbl"/>
    <property type="match status" value="1"/>
</dbReference>
<dbReference type="InterPro" id="IPR043129">
    <property type="entry name" value="ATPase_NBD"/>
</dbReference>
<proteinExistence type="inferred from homology"/>
<dbReference type="RefSeq" id="WP_121053899.1">
    <property type="nucleotide sequence ID" value="NZ_AP018711.1"/>
</dbReference>